<dbReference type="PROSITE" id="PS50200">
    <property type="entry name" value="RA"/>
    <property type="match status" value="1"/>
</dbReference>
<reference evidence="2" key="1">
    <citation type="submission" date="2021-02" db="EMBL/GenBank/DDBJ databases">
        <authorList>
            <person name="Bekaert M."/>
        </authorList>
    </citation>
    <scope>NUCLEOTIDE SEQUENCE</scope>
    <source>
        <strain evidence="2">IoA-00</strain>
    </source>
</reference>
<dbReference type="GO" id="GO:0007165">
    <property type="term" value="P:signal transduction"/>
    <property type="evidence" value="ECO:0007669"/>
    <property type="project" value="InterPro"/>
</dbReference>
<dbReference type="InterPro" id="IPR039269">
    <property type="entry name" value="ANKFN1"/>
</dbReference>
<feature type="compositionally biased region" description="Low complexity" evidence="1">
    <location>
        <begin position="808"/>
        <end position="820"/>
    </location>
</feature>
<dbReference type="Gene3D" id="1.25.40.20">
    <property type="entry name" value="Ankyrin repeat-containing domain"/>
    <property type="match status" value="1"/>
</dbReference>
<dbReference type="GO" id="GO:0005819">
    <property type="term" value="C:spindle"/>
    <property type="evidence" value="ECO:0007669"/>
    <property type="project" value="TreeGrafter"/>
</dbReference>
<dbReference type="PROSITE" id="PS50297">
    <property type="entry name" value="ANK_REP_REGION"/>
    <property type="match status" value="1"/>
</dbReference>
<dbReference type="EMBL" id="HG994593">
    <property type="protein sequence ID" value="CAF2838942.1"/>
    <property type="molecule type" value="Genomic_DNA"/>
</dbReference>
<evidence type="ECO:0000256" key="1">
    <source>
        <dbReference type="SAM" id="MobiDB-lite"/>
    </source>
</evidence>
<dbReference type="InterPro" id="IPR036770">
    <property type="entry name" value="Ankyrin_rpt-contain_sf"/>
</dbReference>
<protein>
    <submittedName>
        <fullName evidence="2">(salmon louse) hypothetical protein</fullName>
    </submittedName>
</protein>
<dbReference type="PANTHER" id="PTHR21437">
    <property type="entry name" value="WIDE AWAKE"/>
    <property type="match status" value="1"/>
</dbReference>
<dbReference type="GO" id="GO:0000132">
    <property type="term" value="P:establishment of mitotic spindle orientation"/>
    <property type="evidence" value="ECO:0007669"/>
    <property type="project" value="TreeGrafter"/>
</dbReference>
<gene>
    <name evidence="2" type="ORF">LSAA_5217</name>
</gene>
<keyword evidence="3" id="KW-1185">Reference proteome</keyword>
<dbReference type="Proteomes" id="UP000675881">
    <property type="component" value="Chromosome 14"/>
</dbReference>
<evidence type="ECO:0000313" key="3">
    <source>
        <dbReference type="Proteomes" id="UP000675881"/>
    </source>
</evidence>
<feature type="compositionally biased region" description="Low complexity" evidence="1">
    <location>
        <begin position="777"/>
        <end position="786"/>
    </location>
</feature>
<proteinExistence type="predicted"/>
<dbReference type="PROSITE" id="PS50088">
    <property type="entry name" value="ANK_REPEAT"/>
    <property type="match status" value="1"/>
</dbReference>
<feature type="region of interest" description="Disordered" evidence="1">
    <location>
        <begin position="766"/>
        <end position="841"/>
    </location>
</feature>
<name>A0A7R8CJ73_LEPSM</name>
<accession>A0A7R8CJ73</accession>
<dbReference type="GO" id="GO:0061172">
    <property type="term" value="P:regulation of establishment of bipolar cell polarity"/>
    <property type="evidence" value="ECO:0007669"/>
    <property type="project" value="TreeGrafter"/>
</dbReference>
<dbReference type="InterPro" id="IPR002110">
    <property type="entry name" value="Ankyrin_rpt"/>
</dbReference>
<dbReference type="PANTHER" id="PTHR21437:SF1">
    <property type="entry name" value="WIDE AWAKE"/>
    <property type="match status" value="1"/>
</dbReference>
<evidence type="ECO:0000313" key="2">
    <source>
        <dbReference type="EMBL" id="CAF2838942.1"/>
    </source>
</evidence>
<organism evidence="2 3">
    <name type="scientific">Lepeophtheirus salmonis</name>
    <name type="common">Salmon louse</name>
    <name type="synonym">Caligus salmonis</name>
    <dbReference type="NCBI Taxonomy" id="72036"/>
    <lineage>
        <taxon>Eukaryota</taxon>
        <taxon>Metazoa</taxon>
        <taxon>Ecdysozoa</taxon>
        <taxon>Arthropoda</taxon>
        <taxon>Crustacea</taxon>
        <taxon>Multicrustacea</taxon>
        <taxon>Hexanauplia</taxon>
        <taxon>Copepoda</taxon>
        <taxon>Siphonostomatoida</taxon>
        <taxon>Caligidae</taxon>
        <taxon>Lepeophtheirus</taxon>
    </lineage>
</organism>
<dbReference type="InterPro" id="IPR000159">
    <property type="entry name" value="RA_dom"/>
</dbReference>
<dbReference type="OrthoDB" id="2428204at2759"/>
<dbReference type="AlphaFoldDB" id="A0A7R8CJ73"/>
<dbReference type="SUPFAM" id="SSF48403">
    <property type="entry name" value="Ankyrin repeat"/>
    <property type="match status" value="1"/>
</dbReference>
<sequence length="912" mass="102408">MKKEPWIHFQALCNAVEHEKNEKLKTLIESLPDNADLDETNRDGFTPLDLAFLTNNSNVWSILLEKGASEGKGFSNPVALTSHLSALIAESQKQVDKFGQLIGSAAAGNTSGTPPHHPHLSSAQLKECEKQQVLWTKRLVALKKMKINSESLGTPHPPASLQVSAIAEDALEIKLSPPPNPYTKYKVQLGSSASFRRIRKEVVVSEKTGAAFGNLLGYGPYSASRPVYVIPSSWRTGTPELDSQADSIALVKTCSHIIDLVDGEKKDMSGEKKSSSKKTNGLLSQFFSNNTSTQHSSSEHNSFNKILMTSEEVLPILEVDDDVFRCQQEFHWFGRLSHFKLISAALAMQSSLNITDLGLPYYKPFKNHYDGSVVFTVVNRVKSTKGFPPGLKWMALSKTQRRYSVDLEEDGRKRKSIEKLRSSIHQQVLFHQVSSIPLENGLYLVYVQCRSSLDDVDVIVSNASPSVLPYYKIRDNPHVTKEEWDWIRYLGERSDASISPTTNFLTGEGEEGSELRKKQTCDRLFTYLEVVNDERRPRHRIYDSKVVEISSGVSLILVLPPPDSICALSTPTIAETNNNINKSVACINLDRNDLLSVPLRIFELLHLSTYKKEILGIQSKSALLLEGEMGFAKRALREAFSSEETERAKNRLEELNSISKKYEDSWKKTRWIVDIISEARNKSFGCGLKYRELIEWYTENPSVPLEDFGDISEDEDLMIHNYNFNNNNHKLNRTPTVSSDPTMDASRKFKVGDINDGKVLNFPEVRLPYQIPPPPGSSQSTPGQSGLFPIDGSNQHSIHPNHQHLRPHLAAVSHSSLSSPEMEDEFDEGSPRLSSSSEHLDRKSSSLLLPNILQVYAAYDTGLASGSRERCLRDDFHPLKLQNPWKKGRLFIRMKNDLLAAIEHISRHSTML</sequence>